<keyword evidence="3" id="KW-0328">Glycosyltransferase</keyword>
<keyword evidence="5 11" id="KW-0812">Transmembrane</keyword>
<organism evidence="12">
    <name type="scientific">Pseudothermotoga hypogea</name>
    <dbReference type="NCBI Taxonomy" id="57487"/>
    <lineage>
        <taxon>Bacteria</taxon>
        <taxon>Thermotogati</taxon>
        <taxon>Thermotogota</taxon>
        <taxon>Thermotogae</taxon>
        <taxon>Thermotogales</taxon>
        <taxon>Thermotogaceae</taxon>
        <taxon>Pseudothermotoga</taxon>
    </lineage>
</organism>
<dbReference type="InterPro" id="IPR011923">
    <property type="entry name" value="RodA/MrdB"/>
</dbReference>
<dbReference type="GO" id="GO:0008360">
    <property type="term" value="P:regulation of cell shape"/>
    <property type="evidence" value="ECO:0007669"/>
    <property type="project" value="UniProtKB-KW"/>
</dbReference>
<name>A0A832I8C7_9THEM</name>
<protein>
    <submittedName>
        <fullName evidence="12">Rod shape-determining protein RodA</fullName>
    </submittedName>
</protein>
<dbReference type="GO" id="GO:0071555">
    <property type="term" value="P:cell wall organization"/>
    <property type="evidence" value="ECO:0007669"/>
    <property type="project" value="UniProtKB-KW"/>
</dbReference>
<feature type="transmembrane region" description="Helical" evidence="11">
    <location>
        <begin position="12"/>
        <end position="30"/>
    </location>
</feature>
<dbReference type="InterPro" id="IPR001182">
    <property type="entry name" value="FtsW/RodA"/>
</dbReference>
<sequence length="360" mass="39979">MPWENKRFELFLPVTVVCLMIVGLLALYSATRDLGLSFVRKQLVWDVLGVGAMFSMLFVRERYLKIAGKALYFVSLFLLVLVLFYGTISGGARRWFDLRFGYFQPSEFARLALLVLNATLLAEPNRKNFYSSFFLTMICVGLVAIEPDLGTALLMAGIWFSMALASQVKIKRLLKVVAVISVMAVLFFFFGLKDYQKDRITSFLNPGRYAQGSAYNMLQSIHTVGSGGLLGRGFLKGPATRLKFVPKNHTDFIFSVIGEEFGFLGTLVLLVLYFVVCWRIVRAVKLAKDEFWRLLCVGALATFSLQVFINVGMCLGVAPVTGLPLPFVSYGGSATLFLSIHIGLVMKSIAIAKSGVEIQV</sequence>
<reference evidence="12" key="1">
    <citation type="journal article" date="2020" name="mSystems">
        <title>Genome- and Community-Level Interaction Insights into Carbon Utilization and Element Cycling Functions of Hydrothermarchaeota in Hydrothermal Sediment.</title>
        <authorList>
            <person name="Zhou Z."/>
            <person name="Liu Y."/>
            <person name="Xu W."/>
            <person name="Pan J."/>
            <person name="Luo Z.H."/>
            <person name="Li M."/>
        </authorList>
    </citation>
    <scope>NUCLEOTIDE SEQUENCE [LARGE SCALE GENOMIC DNA]</scope>
    <source>
        <strain evidence="12">SpSt-86</strain>
    </source>
</reference>
<keyword evidence="9 11" id="KW-0472">Membrane</keyword>
<feature type="transmembrane region" description="Helical" evidence="11">
    <location>
        <begin position="129"/>
        <end position="145"/>
    </location>
</feature>
<dbReference type="PANTHER" id="PTHR30474">
    <property type="entry name" value="CELL CYCLE PROTEIN"/>
    <property type="match status" value="1"/>
</dbReference>
<evidence type="ECO:0000256" key="6">
    <source>
        <dbReference type="ARBA" id="ARBA00022960"/>
    </source>
</evidence>
<comment type="subcellular location">
    <subcellularLocation>
        <location evidence="1">Membrane</location>
        <topology evidence="1">Multi-pass membrane protein</topology>
    </subcellularLocation>
</comment>
<keyword evidence="8 11" id="KW-1133">Transmembrane helix</keyword>
<dbReference type="GO" id="GO:0032153">
    <property type="term" value="C:cell division site"/>
    <property type="evidence" value="ECO:0007669"/>
    <property type="project" value="TreeGrafter"/>
</dbReference>
<feature type="transmembrane region" description="Helical" evidence="11">
    <location>
        <begin position="151"/>
        <end position="168"/>
    </location>
</feature>
<keyword evidence="4" id="KW-0808">Transferase</keyword>
<comment type="caution">
    <text evidence="12">The sequence shown here is derived from an EMBL/GenBank/DDBJ whole genome shotgun (WGS) entry which is preliminary data.</text>
</comment>
<feature type="transmembrane region" description="Helical" evidence="11">
    <location>
        <begin position="327"/>
        <end position="346"/>
    </location>
</feature>
<keyword evidence="7" id="KW-0573">Peptidoglycan synthesis</keyword>
<dbReference type="EMBL" id="DTKQ01000052">
    <property type="protein sequence ID" value="HGZ79892.1"/>
    <property type="molecule type" value="Genomic_DNA"/>
</dbReference>
<dbReference type="PROSITE" id="PS00428">
    <property type="entry name" value="FTSW_RODA_SPOVE"/>
    <property type="match status" value="1"/>
</dbReference>
<evidence type="ECO:0000313" key="12">
    <source>
        <dbReference type="EMBL" id="HGZ79892.1"/>
    </source>
</evidence>
<keyword evidence="6" id="KW-0133">Cell shape</keyword>
<keyword evidence="10" id="KW-0961">Cell wall biogenesis/degradation</keyword>
<evidence type="ECO:0000256" key="2">
    <source>
        <dbReference type="ARBA" id="ARBA00022475"/>
    </source>
</evidence>
<evidence type="ECO:0000256" key="10">
    <source>
        <dbReference type="ARBA" id="ARBA00023316"/>
    </source>
</evidence>
<dbReference type="GO" id="GO:0009252">
    <property type="term" value="P:peptidoglycan biosynthetic process"/>
    <property type="evidence" value="ECO:0007669"/>
    <property type="project" value="UniProtKB-KW"/>
</dbReference>
<dbReference type="AlphaFoldDB" id="A0A832I8C7"/>
<evidence type="ECO:0000256" key="5">
    <source>
        <dbReference type="ARBA" id="ARBA00022692"/>
    </source>
</evidence>
<feature type="transmembrane region" description="Helical" evidence="11">
    <location>
        <begin position="261"/>
        <end position="281"/>
    </location>
</feature>
<keyword evidence="2" id="KW-1003">Cell membrane</keyword>
<feature type="transmembrane region" description="Helical" evidence="11">
    <location>
        <begin position="173"/>
        <end position="192"/>
    </location>
</feature>
<dbReference type="PANTHER" id="PTHR30474:SF1">
    <property type="entry name" value="PEPTIDOGLYCAN GLYCOSYLTRANSFERASE MRDB"/>
    <property type="match status" value="1"/>
</dbReference>
<dbReference type="GO" id="GO:0015648">
    <property type="term" value="F:lipid-linked peptidoglycan transporter activity"/>
    <property type="evidence" value="ECO:0007669"/>
    <property type="project" value="TreeGrafter"/>
</dbReference>
<dbReference type="GO" id="GO:0051301">
    <property type="term" value="P:cell division"/>
    <property type="evidence" value="ECO:0007669"/>
    <property type="project" value="InterPro"/>
</dbReference>
<feature type="transmembrane region" description="Helical" evidence="11">
    <location>
        <begin position="293"/>
        <end position="321"/>
    </location>
</feature>
<dbReference type="InterPro" id="IPR018365">
    <property type="entry name" value="Cell_cycle_FtsW-rel_CS"/>
</dbReference>
<dbReference type="GO" id="GO:0016757">
    <property type="term" value="F:glycosyltransferase activity"/>
    <property type="evidence" value="ECO:0007669"/>
    <property type="project" value="UniProtKB-KW"/>
</dbReference>
<dbReference type="GO" id="GO:0005886">
    <property type="term" value="C:plasma membrane"/>
    <property type="evidence" value="ECO:0007669"/>
    <property type="project" value="TreeGrafter"/>
</dbReference>
<evidence type="ECO:0000256" key="3">
    <source>
        <dbReference type="ARBA" id="ARBA00022676"/>
    </source>
</evidence>
<evidence type="ECO:0000256" key="1">
    <source>
        <dbReference type="ARBA" id="ARBA00004141"/>
    </source>
</evidence>
<evidence type="ECO:0000256" key="8">
    <source>
        <dbReference type="ARBA" id="ARBA00022989"/>
    </source>
</evidence>
<evidence type="ECO:0000256" key="11">
    <source>
        <dbReference type="SAM" id="Phobius"/>
    </source>
</evidence>
<feature type="transmembrane region" description="Helical" evidence="11">
    <location>
        <begin position="71"/>
        <end position="88"/>
    </location>
</feature>
<gene>
    <name evidence="12" type="primary">rodA</name>
    <name evidence="12" type="ORF">ENW55_07900</name>
</gene>
<evidence type="ECO:0000256" key="7">
    <source>
        <dbReference type="ARBA" id="ARBA00022984"/>
    </source>
</evidence>
<accession>A0A832I8C7</accession>
<evidence type="ECO:0000256" key="4">
    <source>
        <dbReference type="ARBA" id="ARBA00022679"/>
    </source>
</evidence>
<evidence type="ECO:0000256" key="9">
    <source>
        <dbReference type="ARBA" id="ARBA00023136"/>
    </source>
</evidence>
<dbReference type="NCBIfam" id="TIGR02210">
    <property type="entry name" value="rodA_shape"/>
    <property type="match status" value="1"/>
</dbReference>
<feature type="transmembrane region" description="Helical" evidence="11">
    <location>
        <begin position="42"/>
        <end position="59"/>
    </location>
</feature>
<dbReference type="Pfam" id="PF01098">
    <property type="entry name" value="FTSW_RODA_SPOVE"/>
    <property type="match status" value="1"/>
</dbReference>
<proteinExistence type="predicted"/>